<dbReference type="Pfam" id="PF09334">
    <property type="entry name" value="tRNA-synt_1g"/>
    <property type="match status" value="1"/>
</dbReference>
<dbReference type="InterPro" id="IPR002302">
    <property type="entry name" value="Leu-tRNA-ligase"/>
</dbReference>
<evidence type="ECO:0000259" key="10">
    <source>
        <dbReference type="Pfam" id="PF00133"/>
    </source>
</evidence>
<evidence type="ECO:0000256" key="9">
    <source>
        <dbReference type="RuleBase" id="RU363039"/>
    </source>
</evidence>
<dbReference type="Gene3D" id="1.10.730.10">
    <property type="entry name" value="Isoleucyl-tRNA Synthetase, Domain 1"/>
    <property type="match status" value="1"/>
</dbReference>
<evidence type="ECO:0000256" key="6">
    <source>
        <dbReference type="ARBA" id="ARBA00023146"/>
    </source>
</evidence>
<dbReference type="Gene3D" id="3.10.20.590">
    <property type="match status" value="1"/>
</dbReference>
<dbReference type="RefSeq" id="WP_226394737.1">
    <property type="nucleotide sequence ID" value="NZ_JADCKL010000004.1"/>
</dbReference>
<keyword evidence="15" id="KW-1185">Reference proteome</keyword>
<dbReference type="PRINTS" id="PR00985">
    <property type="entry name" value="TRNASYNTHLEU"/>
</dbReference>
<comment type="caution">
    <text evidence="14">The sequence shown here is derived from an EMBL/GenBank/DDBJ whole genome shotgun (WGS) entry which is preliminary data.</text>
</comment>
<evidence type="ECO:0000256" key="5">
    <source>
        <dbReference type="ARBA" id="ARBA00022917"/>
    </source>
</evidence>
<dbReference type="InterPro" id="IPR009080">
    <property type="entry name" value="tRNAsynth_Ia_anticodon-bd"/>
</dbReference>
<comment type="catalytic activity">
    <reaction evidence="7 8">
        <text>tRNA(Leu) + L-leucine + ATP = L-leucyl-tRNA(Leu) + AMP + diphosphate</text>
        <dbReference type="Rhea" id="RHEA:11688"/>
        <dbReference type="Rhea" id="RHEA-COMP:9613"/>
        <dbReference type="Rhea" id="RHEA-COMP:9622"/>
        <dbReference type="ChEBI" id="CHEBI:30616"/>
        <dbReference type="ChEBI" id="CHEBI:33019"/>
        <dbReference type="ChEBI" id="CHEBI:57427"/>
        <dbReference type="ChEBI" id="CHEBI:78442"/>
        <dbReference type="ChEBI" id="CHEBI:78494"/>
        <dbReference type="ChEBI" id="CHEBI:456215"/>
        <dbReference type="EC" id="6.1.1.4"/>
    </reaction>
</comment>
<name>A0ABR9RJB0_9FIRM</name>
<dbReference type="Pfam" id="PF13603">
    <property type="entry name" value="tRNA-synt_1_2"/>
    <property type="match status" value="1"/>
</dbReference>
<dbReference type="CDD" id="cd00812">
    <property type="entry name" value="LeuRS_core"/>
    <property type="match status" value="1"/>
</dbReference>
<protein>
    <recommendedName>
        <fullName evidence="8">Leucine--tRNA ligase</fullName>
        <ecNumber evidence="8">6.1.1.4</ecNumber>
    </recommendedName>
    <alternativeName>
        <fullName evidence="8">Leucyl-tRNA synthetase</fullName>
        <shortName evidence="8">LeuRS</shortName>
    </alternativeName>
</protein>
<dbReference type="InterPro" id="IPR002300">
    <property type="entry name" value="aa-tRNA-synth_Ia"/>
</dbReference>
<accession>A0ABR9RJB0</accession>
<dbReference type="SUPFAM" id="SSF52374">
    <property type="entry name" value="Nucleotidylyl transferase"/>
    <property type="match status" value="1"/>
</dbReference>
<dbReference type="CDD" id="cd07958">
    <property type="entry name" value="Anticodon_Ia_Leu_BEm"/>
    <property type="match status" value="1"/>
</dbReference>
<gene>
    <name evidence="8" type="primary">leuS</name>
    <name evidence="14" type="ORF">INF30_07205</name>
</gene>
<dbReference type="PANTHER" id="PTHR43740">
    <property type="entry name" value="LEUCYL-TRNA SYNTHETASE"/>
    <property type="match status" value="1"/>
</dbReference>
<dbReference type="InterPro" id="IPR014729">
    <property type="entry name" value="Rossmann-like_a/b/a_fold"/>
</dbReference>
<feature type="domain" description="Methionyl/Valyl/Leucyl/Isoleucyl-tRNA synthetase anticodon-binding" evidence="11">
    <location>
        <begin position="654"/>
        <end position="771"/>
    </location>
</feature>
<keyword evidence="4 8" id="KW-0067">ATP-binding</keyword>
<dbReference type="InterPro" id="IPR015413">
    <property type="entry name" value="Methionyl/Leucyl_tRNA_Synth"/>
</dbReference>
<feature type="short sequence motif" description="'KMSKS' region" evidence="8">
    <location>
        <begin position="584"/>
        <end position="588"/>
    </location>
</feature>
<keyword evidence="3 8" id="KW-0547">Nucleotide-binding</keyword>
<dbReference type="EC" id="6.1.1.4" evidence="8"/>
<evidence type="ECO:0000256" key="2">
    <source>
        <dbReference type="ARBA" id="ARBA00022598"/>
    </source>
</evidence>
<evidence type="ECO:0000313" key="14">
    <source>
        <dbReference type="EMBL" id="MBE5063046.1"/>
    </source>
</evidence>
<dbReference type="InterPro" id="IPR009008">
    <property type="entry name" value="Val/Leu/Ile-tRNA-synth_edit"/>
</dbReference>
<dbReference type="EMBL" id="JADCKL010000004">
    <property type="protein sequence ID" value="MBE5063046.1"/>
    <property type="molecule type" value="Genomic_DNA"/>
</dbReference>
<feature type="domain" description="Leucyl-tRNA synthetase editing" evidence="13">
    <location>
        <begin position="224"/>
        <end position="399"/>
    </location>
</feature>
<dbReference type="InterPro" id="IPR025709">
    <property type="entry name" value="Leu_tRNA-synth_edit"/>
</dbReference>
<dbReference type="Pfam" id="PF00133">
    <property type="entry name" value="tRNA-synt_1"/>
    <property type="match status" value="1"/>
</dbReference>
<dbReference type="SUPFAM" id="SSF47323">
    <property type="entry name" value="Anticodon-binding domain of a subclass of class I aminoacyl-tRNA synthetases"/>
    <property type="match status" value="1"/>
</dbReference>
<feature type="domain" description="Methionyl/Leucyl tRNA synthetase" evidence="12">
    <location>
        <begin position="43"/>
        <end position="186"/>
    </location>
</feature>
<dbReference type="Gene3D" id="3.40.50.620">
    <property type="entry name" value="HUPs"/>
    <property type="match status" value="2"/>
</dbReference>
<keyword evidence="6 8" id="KW-0030">Aminoacyl-tRNA synthetase</keyword>
<evidence type="ECO:0000256" key="8">
    <source>
        <dbReference type="HAMAP-Rule" id="MF_00049"/>
    </source>
</evidence>
<sequence>MAVPYNHKAIEKKWRENWEKNPVNTKEDKNGNKREKYYCLDMFPYPSGNGLHVGHWRGYVISDVWSRYKLLQGYYIIHPMGWDAFGLPAENYAIKMGVHPAKSTAENIKHIKEQINQIAALYDWDLEVNTTDPNYYKWTQWIFVKMFKAGLAYEKEFPINWCPSCKTGLANEEVVNGKCERCGTEVTKKNLRQWMLKITAYAERLLNDLDKLDWPEKVKKMQTDWIGKSYGAEVDFPVEGREEKITVYTTRPDTLHGATFMVLAPEHELAASLATPENKEAVERYIYEASMKSNVDRMQDKEKTGVFTGTYAINPLNGAKVPIWLSDYVLADYGTGAIMCVPAHDDRDFEFAKKFDIPIIQVISKDGKEIENMTEAYTEASGIMINSGEWNGMESSVLKKEGPHIIEEKGIGRATVNYKLRDWVFSRQRYWGEPIPIVHCPDCGAVPVPEEELPLQLPDVESYEPTGTGESPLAAIDEWVNCKCPVCGKPAKRETNTMPQWAGSSWYFLRYVDNHNDKELVSREKADALLPVDMYIGGVEHAVLHLLYSRFYTKFLCDIGVIDFDEPFTKLFNQGMITGKNGIKMSKSKGNVVSPDDLVRDYGCDSLRMYELFVGPPELDAEWDDRGIDGVYRFLKKVWNLLQDSKEKDIKATKDMLKERHRLVYDVTTRLENFSLNTVISAFMEHTNSLAAIAKKEGGVDKETLETMAVLLAPFAPHMAEEMWEELGHTETVFHAGWPSYDEEAMKDDEVEIAVQVNGKTRAVVALPADVSKEDAIAKGKEAVQDKLTGNIVKEIYVPGRIINIVVK</sequence>
<comment type="caution">
    <text evidence="8">Lacks conserved residue(s) required for the propagation of feature annotation.</text>
</comment>
<evidence type="ECO:0000259" key="13">
    <source>
        <dbReference type="Pfam" id="PF13603"/>
    </source>
</evidence>
<keyword evidence="5 8" id="KW-0648">Protein biosynthesis</keyword>
<evidence type="ECO:0000313" key="15">
    <source>
        <dbReference type="Proteomes" id="UP000758652"/>
    </source>
</evidence>
<reference evidence="14 15" key="1">
    <citation type="submission" date="2020-10" db="EMBL/GenBank/DDBJ databases">
        <title>ChiBAC.</title>
        <authorList>
            <person name="Zenner C."/>
            <person name="Hitch T.C.A."/>
            <person name="Clavel T."/>
        </authorList>
    </citation>
    <scope>NUCLEOTIDE SEQUENCE [LARGE SCALE GENOMIC DNA]</scope>
    <source>
        <strain evidence="14 15">DSM 108991</strain>
    </source>
</reference>
<feature type="binding site" evidence="8">
    <location>
        <position position="587"/>
    </location>
    <ligand>
        <name>ATP</name>
        <dbReference type="ChEBI" id="CHEBI:30616"/>
    </ligand>
</feature>
<keyword evidence="2 8" id="KW-0436">Ligase</keyword>
<comment type="subcellular location">
    <subcellularLocation>
        <location evidence="8">Cytoplasm</location>
    </subcellularLocation>
</comment>
<keyword evidence="8" id="KW-0963">Cytoplasm</keyword>
<dbReference type="NCBIfam" id="TIGR00396">
    <property type="entry name" value="leuS_bact"/>
    <property type="match status" value="1"/>
</dbReference>
<evidence type="ECO:0000259" key="11">
    <source>
        <dbReference type="Pfam" id="PF08264"/>
    </source>
</evidence>
<dbReference type="GO" id="GO:0004823">
    <property type="term" value="F:leucine-tRNA ligase activity"/>
    <property type="evidence" value="ECO:0007669"/>
    <property type="project" value="UniProtKB-EC"/>
</dbReference>
<dbReference type="Pfam" id="PF08264">
    <property type="entry name" value="Anticodon_1"/>
    <property type="match status" value="1"/>
</dbReference>
<evidence type="ECO:0000256" key="4">
    <source>
        <dbReference type="ARBA" id="ARBA00022840"/>
    </source>
</evidence>
<feature type="domain" description="Aminoacyl-tRNA synthetase class Ia" evidence="10">
    <location>
        <begin position="420"/>
        <end position="610"/>
    </location>
</feature>
<comment type="similarity">
    <text evidence="1 8 9">Belongs to the class-I aminoacyl-tRNA synthetase family.</text>
</comment>
<organism evidence="14 15">
    <name type="scientific">Claveliimonas monacensis</name>
    <dbReference type="NCBI Taxonomy" id="2779351"/>
    <lineage>
        <taxon>Bacteria</taxon>
        <taxon>Bacillati</taxon>
        <taxon>Bacillota</taxon>
        <taxon>Clostridia</taxon>
        <taxon>Lachnospirales</taxon>
        <taxon>Lachnospiraceae</taxon>
        <taxon>Claveliimonas</taxon>
    </lineage>
</organism>
<evidence type="ECO:0000256" key="1">
    <source>
        <dbReference type="ARBA" id="ARBA00005594"/>
    </source>
</evidence>
<evidence type="ECO:0000256" key="7">
    <source>
        <dbReference type="ARBA" id="ARBA00047469"/>
    </source>
</evidence>
<evidence type="ECO:0000256" key="3">
    <source>
        <dbReference type="ARBA" id="ARBA00022741"/>
    </source>
</evidence>
<evidence type="ECO:0000259" key="12">
    <source>
        <dbReference type="Pfam" id="PF09334"/>
    </source>
</evidence>
<dbReference type="SUPFAM" id="SSF50677">
    <property type="entry name" value="ValRS/IleRS/LeuRS editing domain"/>
    <property type="match status" value="1"/>
</dbReference>
<dbReference type="PANTHER" id="PTHR43740:SF2">
    <property type="entry name" value="LEUCINE--TRNA LIGASE, MITOCHONDRIAL"/>
    <property type="match status" value="1"/>
</dbReference>
<dbReference type="Proteomes" id="UP000758652">
    <property type="component" value="Unassembled WGS sequence"/>
</dbReference>
<proteinExistence type="inferred from homology"/>
<dbReference type="InterPro" id="IPR013155">
    <property type="entry name" value="M/V/L/I-tRNA-synth_anticd-bd"/>
</dbReference>
<dbReference type="HAMAP" id="MF_00049_B">
    <property type="entry name" value="Leu_tRNA_synth_B"/>
    <property type="match status" value="1"/>
</dbReference>